<proteinExistence type="inferred from homology"/>
<dbReference type="AlphaFoldDB" id="A0A4T2C2Q8"/>
<dbReference type="InterPro" id="IPR038352">
    <property type="entry name" value="Imelysin_sf"/>
</dbReference>
<dbReference type="CDD" id="cd14656">
    <property type="entry name" value="Imelysin-like_EfeO"/>
    <property type="match status" value="1"/>
</dbReference>
<dbReference type="Pfam" id="PF09375">
    <property type="entry name" value="Peptidase_M75"/>
    <property type="match status" value="1"/>
</dbReference>
<evidence type="ECO:0000313" key="6">
    <source>
        <dbReference type="Proteomes" id="UP000306192"/>
    </source>
</evidence>
<organism evidence="5 6">
    <name type="scientific">Subtercola vilae</name>
    <dbReference type="NCBI Taxonomy" id="2056433"/>
    <lineage>
        <taxon>Bacteria</taxon>
        <taxon>Bacillati</taxon>
        <taxon>Actinomycetota</taxon>
        <taxon>Actinomycetes</taxon>
        <taxon>Micrococcales</taxon>
        <taxon>Microbacteriaceae</taxon>
        <taxon>Subtercola</taxon>
    </lineage>
</organism>
<gene>
    <name evidence="5" type="ORF">D4765_09690</name>
</gene>
<sequence>MISAAVLVLIVGAIVVVAFIAAPGPTKGVAAAGPTVSVSTDTCGSGWSGHDAGQQSFTLQNTTVAGVETYLQDPVSRATYLDVEGLGTTASVDVNLVLNAGDYQFVCLPADADPVLGPVFSLGPDHEGRTLFANATPGIVPVTRNDMIPIAKQYGAWITAQLPALLVDTQLLQSDIVAGNLTAARSDWLTAHLAYEQLGAAYGAFGDLDSAINGMPASGSTALTDPGLTGFHRIEALLYSTAAATDITGPTGQLVASVSDLQTAFASARIDPLDVGLRAHEILENALQFELSGRTDANSGTELATVSANLTGTNAALAPLRPLLATRYPPAALADTDAALSAAETLVTSYRHADGTWTPLSALSQTERERINSAIGNAVELLAPVAAICDIRRES</sequence>
<dbReference type="PANTHER" id="PTHR39192">
    <property type="entry name" value="IRON UPTAKE SYSTEM COMPONENT EFEO"/>
    <property type="match status" value="1"/>
</dbReference>
<evidence type="ECO:0000256" key="2">
    <source>
        <dbReference type="ARBA" id="ARBA00005989"/>
    </source>
</evidence>
<dbReference type="GO" id="GO:0030313">
    <property type="term" value="C:cell envelope"/>
    <property type="evidence" value="ECO:0007669"/>
    <property type="project" value="UniProtKB-SubCell"/>
</dbReference>
<dbReference type="Gene3D" id="1.20.1420.20">
    <property type="entry name" value="M75 peptidase, HXXE motif"/>
    <property type="match status" value="1"/>
</dbReference>
<dbReference type="InterPro" id="IPR050894">
    <property type="entry name" value="EfeM/EfeO_iron_uptake"/>
</dbReference>
<feature type="domain" description="Imelysin-like" evidence="4">
    <location>
        <begin position="152"/>
        <end position="383"/>
    </location>
</feature>
<keyword evidence="3" id="KW-0732">Signal</keyword>
<comment type="similarity">
    <text evidence="2">Belongs to the EfeM/EfeO family.</text>
</comment>
<evidence type="ECO:0000259" key="4">
    <source>
        <dbReference type="Pfam" id="PF09375"/>
    </source>
</evidence>
<evidence type="ECO:0000313" key="5">
    <source>
        <dbReference type="EMBL" id="TIH36656.1"/>
    </source>
</evidence>
<dbReference type="InterPro" id="IPR018976">
    <property type="entry name" value="Imelysin-like"/>
</dbReference>
<comment type="subcellular location">
    <subcellularLocation>
        <location evidence="1">Cell envelope</location>
    </subcellularLocation>
</comment>
<dbReference type="OrthoDB" id="7260758at2"/>
<accession>A0A4T2C2Q8</accession>
<dbReference type="Proteomes" id="UP000306192">
    <property type="component" value="Unassembled WGS sequence"/>
</dbReference>
<reference evidence="5 6" key="1">
    <citation type="journal article" date="2019" name="Microorganisms">
        <title>Systematic Affiliation and Genome Analysis of Subtercola vilae DB165(T) with Particular Emphasis on Cold Adaptation of an Isolate from a High-Altitude Cold Volcano Lake.</title>
        <authorList>
            <person name="Villalobos A.S."/>
            <person name="Wiese J."/>
            <person name="Imhoff J.F."/>
            <person name="Dorador C."/>
            <person name="Keller A."/>
            <person name="Hentschel U."/>
        </authorList>
    </citation>
    <scope>NUCLEOTIDE SEQUENCE [LARGE SCALE GENOMIC DNA]</scope>
    <source>
        <strain evidence="5 6">DB165</strain>
    </source>
</reference>
<dbReference type="InterPro" id="IPR034981">
    <property type="entry name" value="Imelysin-like_EfeO/Algp7"/>
</dbReference>
<name>A0A4T2C2Q8_9MICO</name>
<comment type="caution">
    <text evidence="5">The sequence shown here is derived from an EMBL/GenBank/DDBJ whole genome shotgun (WGS) entry which is preliminary data.</text>
</comment>
<dbReference type="PANTHER" id="PTHR39192:SF1">
    <property type="entry name" value="IRON UPTAKE SYSTEM COMPONENT EFEO"/>
    <property type="match status" value="1"/>
</dbReference>
<evidence type="ECO:0000256" key="3">
    <source>
        <dbReference type="ARBA" id="ARBA00022729"/>
    </source>
</evidence>
<protein>
    <submittedName>
        <fullName evidence="5">EfeM/EfeO family lipoprotein</fullName>
    </submittedName>
</protein>
<keyword evidence="5" id="KW-0449">Lipoprotein</keyword>
<dbReference type="EMBL" id="QYRT01000015">
    <property type="protein sequence ID" value="TIH36656.1"/>
    <property type="molecule type" value="Genomic_DNA"/>
</dbReference>
<evidence type="ECO:0000256" key="1">
    <source>
        <dbReference type="ARBA" id="ARBA00004196"/>
    </source>
</evidence>
<keyword evidence="6" id="KW-1185">Reference proteome</keyword>